<dbReference type="Pfam" id="PF00702">
    <property type="entry name" value="Hydrolase"/>
    <property type="match status" value="1"/>
</dbReference>
<dbReference type="NCBIfam" id="TIGR02254">
    <property type="entry name" value="YjjG_YfnB"/>
    <property type="match status" value="1"/>
</dbReference>
<accession>A0ABS0A6K6</accession>
<evidence type="ECO:0000313" key="2">
    <source>
        <dbReference type="Proteomes" id="UP001194729"/>
    </source>
</evidence>
<dbReference type="PANTHER" id="PTHR47478:SF1">
    <property type="entry name" value="PYRIMIDINE 5'-NUCLEOTIDASE YJJG"/>
    <property type="match status" value="1"/>
</dbReference>
<comment type="caution">
    <text evidence="1">The sequence shown here is derived from an EMBL/GenBank/DDBJ whole genome shotgun (WGS) entry which is preliminary data.</text>
</comment>
<name>A0ABS0A6K6_9FLAO</name>
<keyword evidence="2" id="KW-1185">Reference proteome</keyword>
<dbReference type="InterPro" id="IPR023214">
    <property type="entry name" value="HAD_sf"/>
</dbReference>
<sequence length="230" mass="26939">MFKNIEHLFFDLDHTLWDFDLNSKLAYKQIFEEHKVDLELEKFIEIYEPLNLEFWRKFRENLITKEELRYQRLKTAFDACDYSIDDKKIHLFADLYIKYLPNNNYLFPGCRELLDRLKGRFKMHLITNGFNGVQQNKVTESGLNGYFDIILTAEEAGYKKPAPQIFHQALQLAGANVENSLMIGDSYTADIMGAKQVGIKTIWFHTTNQEIPKNEVVVHDLLSIQPLLGL</sequence>
<dbReference type="SUPFAM" id="SSF56784">
    <property type="entry name" value="HAD-like"/>
    <property type="match status" value="1"/>
</dbReference>
<proteinExistence type="predicted"/>
<organism evidence="1 2">
    <name type="scientific">Nonlabens mediterrranea</name>
    <dbReference type="NCBI Taxonomy" id="1419947"/>
    <lineage>
        <taxon>Bacteria</taxon>
        <taxon>Pseudomonadati</taxon>
        <taxon>Bacteroidota</taxon>
        <taxon>Flavobacteriia</taxon>
        <taxon>Flavobacteriales</taxon>
        <taxon>Flavobacteriaceae</taxon>
        <taxon>Nonlabens</taxon>
    </lineage>
</organism>
<reference evidence="1 2" key="1">
    <citation type="submission" date="2020-11" db="EMBL/GenBank/DDBJ databases">
        <title>P. mediterranea TC4 genome.</title>
        <authorList>
            <person name="Molmeret M."/>
        </authorList>
    </citation>
    <scope>NUCLEOTIDE SEQUENCE [LARGE SCALE GENOMIC DNA]</scope>
    <source>
        <strain evidence="1 2">TC4</strain>
    </source>
</reference>
<gene>
    <name evidence="1" type="ORF">FNJ87_11890</name>
</gene>
<dbReference type="SFLD" id="SFLDG01135">
    <property type="entry name" value="C1.5.6:_HAD__Beta-PGM__Phospha"/>
    <property type="match status" value="1"/>
</dbReference>
<dbReference type="PANTHER" id="PTHR47478">
    <property type="match status" value="1"/>
</dbReference>
<dbReference type="Gene3D" id="1.10.150.240">
    <property type="entry name" value="Putative phosphatase, domain 2"/>
    <property type="match status" value="1"/>
</dbReference>
<dbReference type="InterPro" id="IPR023198">
    <property type="entry name" value="PGP-like_dom2"/>
</dbReference>
<dbReference type="Proteomes" id="UP001194729">
    <property type="component" value="Unassembled WGS sequence"/>
</dbReference>
<dbReference type="NCBIfam" id="TIGR01549">
    <property type="entry name" value="HAD-SF-IA-v1"/>
    <property type="match status" value="1"/>
</dbReference>
<evidence type="ECO:0000313" key="1">
    <source>
        <dbReference type="EMBL" id="MBF4985006.1"/>
    </source>
</evidence>
<dbReference type="PRINTS" id="PR00413">
    <property type="entry name" value="HADHALOGNASE"/>
</dbReference>
<dbReference type="InterPro" id="IPR006439">
    <property type="entry name" value="HAD-SF_hydro_IA"/>
</dbReference>
<dbReference type="SFLD" id="SFLDS00003">
    <property type="entry name" value="Haloacid_Dehalogenase"/>
    <property type="match status" value="1"/>
</dbReference>
<dbReference type="InterPro" id="IPR052550">
    <property type="entry name" value="Pyrimidine_5'-ntase_YjjG"/>
</dbReference>
<dbReference type="SFLD" id="SFLDG01129">
    <property type="entry name" value="C1.5:_HAD__Beta-PGM__Phosphata"/>
    <property type="match status" value="1"/>
</dbReference>
<dbReference type="Gene3D" id="3.40.50.1000">
    <property type="entry name" value="HAD superfamily/HAD-like"/>
    <property type="match status" value="1"/>
</dbReference>
<dbReference type="NCBIfam" id="TIGR01509">
    <property type="entry name" value="HAD-SF-IA-v3"/>
    <property type="match status" value="1"/>
</dbReference>
<dbReference type="InterPro" id="IPR036412">
    <property type="entry name" value="HAD-like_sf"/>
</dbReference>
<dbReference type="EMBL" id="JADKYU010000620">
    <property type="protein sequence ID" value="MBF4985006.1"/>
    <property type="molecule type" value="Genomic_DNA"/>
</dbReference>
<dbReference type="InterPro" id="IPR011951">
    <property type="entry name" value="HAD-SF_hydro_IA_YjjG/PynA"/>
</dbReference>
<protein>
    <submittedName>
        <fullName evidence="1">Noncanonical pyrimidine nucleotidase, YjjG family</fullName>
    </submittedName>
</protein>